<evidence type="ECO:0000256" key="1">
    <source>
        <dbReference type="ARBA" id="ARBA00004308"/>
    </source>
</evidence>
<gene>
    <name evidence="9" type="primary">APL6</name>
    <name evidence="9" type="ORF">NW768_001927</name>
</gene>
<comment type="function">
    <text evidence="6">Adaptins are components of the adaptor complexes which link clathrin to receptors in coated vesicles. Clathrin-associated protein complexes are believed to interact with the cytoplasmic tails of membrane proteins, leading to their selection and concentration.</text>
</comment>
<evidence type="ECO:0000256" key="2">
    <source>
        <dbReference type="ARBA" id="ARBA00006613"/>
    </source>
</evidence>
<dbReference type="Gene3D" id="1.25.10.10">
    <property type="entry name" value="Leucine-rich Repeat Variant"/>
    <property type="match status" value="1"/>
</dbReference>
<organism evidence="9 10">
    <name type="scientific">Fusarium equiseti</name>
    <name type="common">Fusarium scirpi</name>
    <dbReference type="NCBI Taxonomy" id="61235"/>
    <lineage>
        <taxon>Eukaryota</taxon>
        <taxon>Fungi</taxon>
        <taxon>Dikarya</taxon>
        <taxon>Ascomycota</taxon>
        <taxon>Pezizomycotina</taxon>
        <taxon>Sordariomycetes</taxon>
        <taxon>Hypocreomycetidae</taxon>
        <taxon>Hypocreales</taxon>
        <taxon>Nectriaceae</taxon>
        <taxon>Fusarium</taxon>
        <taxon>Fusarium incarnatum-equiseti species complex</taxon>
    </lineage>
</organism>
<dbReference type="Proteomes" id="UP001152024">
    <property type="component" value="Unassembled WGS sequence"/>
</dbReference>
<evidence type="ECO:0000256" key="4">
    <source>
        <dbReference type="ARBA" id="ARBA00022927"/>
    </source>
</evidence>
<keyword evidence="10" id="KW-1185">Reference proteome</keyword>
<comment type="subcellular location">
    <subcellularLocation>
        <location evidence="1">Endomembrane system</location>
    </subcellularLocation>
</comment>
<feature type="domain" description="Clathrin/coatomer adaptor adaptin-like N-terminal" evidence="8">
    <location>
        <begin position="38"/>
        <end position="603"/>
    </location>
</feature>
<name>A0ABQ8RMB8_FUSEQ</name>
<evidence type="ECO:0000256" key="5">
    <source>
        <dbReference type="ARBA" id="ARBA00023136"/>
    </source>
</evidence>
<protein>
    <recommendedName>
        <fullName evidence="6">AP complex subunit beta</fullName>
    </recommendedName>
</protein>
<dbReference type="InterPro" id="IPR011989">
    <property type="entry name" value="ARM-like"/>
</dbReference>
<dbReference type="SUPFAM" id="SSF48371">
    <property type="entry name" value="ARM repeat"/>
    <property type="match status" value="1"/>
</dbReference>
<evidence type="ECO:0000256" key="7">
    <source>
        <dbReference type="SAM" id="MobiDB-lite"/>
    </source>
</evidence>
<accession>A0ABQ8RMB8</accession>
<dbReference type="Pfam" id="PF01602">
    <property type="entry name" value="Adaptin_N"/>
    <property type="match status" value="1"/>
</dbReference>
<evidence type="ECO:0000256" key="3">
    <source>
        <dbReference type="ARBA" id="ARBA00022448"/>
    </source>
</evidence>
<dbReference type="InterPro" id="IPR002553">
    <property type="entry name" value="Clathrin/coatomer_adapt-like_N"/>
</dbReference>
<dbReference type="PANTHER" id="PTHR11134">
    <property type="entry name" value="ADAPTOR COMPLEX SUBUNIT BETA FAMILY MEMBER"/>
    <property type="match status" value="1"/>
</dbReference>
<dbReference type="EMBL" id="JAOQBH010000003">
    <property type="protein sequence ID" value="KAJ4138110.1"/>
    <property type="molecule type" value="Genomic_DNA"/>
</dbReference>
<dbReference type="InterPro" id="IPR016342">
    <property type="entry name" value="AP_complex_bsu_1_2_4"/>
</dbReference>
<dbReference type="PIRSF" id="PIRSF002291">
    <property type="entry name" value="AP_complex_beta"/>
    <property type="match status" value="1"/>
</dbReference>
<comment type="caution">
    <text evidence="9">The sequence shown here is derived from an EMBL/GenBank/DDBJ whole genome shotgun (WGS) entry which is preliminary data.</text>
</comment>
<dbReference type="InterPro" id="IPR026739">
    <property type="entry name" value="AP_beta"/>
</dbReference>
<sequence>MESIARISGLMETARELTLDAAQATRGARTSSRPLDRNQMKKLLDSRNDREVLDGLRRVLAMMYRNHKTLPFFSSVVKNVASPNIEIKKLVYIYLIHHAEQEPDLALLSINTIQKSLSDQNPQVRALALKTMSGIRVPVISQIVALAIKKGVADMSPYVRKAAALAIPKCHRLDPSQAPLLIENLTTLLGDKQYYVAGAAVSAFLEICPDRIDLIHKHYRVLIKQVVDMDEWSQLATLRLMTYYARKCFPRRSQSPDESTETSQDQKVDDFYGESRQASRGQGSSVLDPDLALLLNGIRPLLQSRNAGVVVAVTRCYVDIGTPEYVKQAIGPLIALLRGAQDIQQTALFNIVSVCLIRPADFVKYASHFLVRATDPAPIWELKLEILTIIFPHSPSHIKSLILKELEHFSQGTNKALVREAVRAIGRCAQTDTTTAPRCLKLLLGQITSLDGTLAAESLTVIRHLIQQDVQGHVGTVVRLAKNLDSATDPQARATIIWLVGEFSGLNGEDNIAPDVLRILLKEFTNESPVAKQQILLLAAKVYLHHLNRKSEAEKEQDAEEDPPMDTDTHPIVRLWEYALLLVRYDTSFDLRDRARMYRSLLAVPQLATLMLLAEKPAPQAPSPSESRKGFLLGSSTLVLAGGGGIHGLRGYEPLPDWVEEGQQPDRRLREPEGGQSSKYDVERSTLPASDRLDEAAKSVMPTKANGTGLGTGEAVGAKTLDDWLAEEQESEESSEETEEESSEDEDEDDEEGEEEDDDEEEEEETDSDDDGEADRLVKS</sequence>
<evidence type="ECO:0000313" key="9">
    <source>
        <dbReference type="EMBL" id="KAJ4138110.1"/>
    </source>
</evidence>
<keyword evidence="5 6" id="KW-0472">Membrane</keyword>
<comment type="similarity">
    <text evidence="2 6">Belongs to the adaptor complexes large subunit family.</text>
</comment>
<feature type="compositionally biased region" description="Basic and acidic residues" evidence="7">
    <location>
        <begin position="664"/>
        <end position="673"/>
    </location>
</feature>
<feature type="compositionally biased region" description="Acidic residues" evidence="7">
    <location>
        <begin position="724"/>
        <end position="773"/>
    </location>
</feature>
<feature type="region of interest" description="Disordered" evidence="7">
    <location>
        <begin position="650"/>
        <end position="780"/>
    </location>
</feature>
<evidence type="ECO:0000256" key="6">
    <source>
        <dbReference type="PIRNR" id="PIRNR002291"/>
    </source>
</evidence>
<keyword evidence="4 6" id="KW-0653">Protein transport</keyword>
<evidence type="ECO:0000259" key="8">
    <source>
        <dbReference type="Pfam" id="PF01602"/>
    </source>
</evidence>
<evidence type="ECO:0000313" key="10">
    <source>
        <dbReference type="Proteomes" id="UP001152024"/>
    </source>
</evidence>
<proteinExistence type="inferred from homology"/>
<dbReference type="InterPro" id="IPR016024">
    <property type="entry name" value="ARM-type_fold"/>
</dbReference>
<keyword evidence="3 6" id="KW-0813">Transport</keyword>
<reference evidence="9" key="1">
    <citation type="submission" date="2022-09" db="EMBL/GenBank/DDBJ databases">
        <title>Fusarium specimens isolated from Avocado Roots.</title>
        <authorList>
            <person name="Stajich J."/>
            <person name="Roper C."/>
            <person name="Heimlech-Rivalta G."/>
        </authorList>
    </citation>
    <scope>NUCLEOTIDE SEQUENCE</scope>
    <source>
        <strain evidence="9">CF00095</strain>
    </source>
</reference>